<dbReference type="AlphaFoldDB" id="A0A8T0H1C4"/>
<proteinExistence type="predicted"/>
<dbReference type="Proteomes" id="UP000822688">
    <property type="component" value="Chromosome 9"/>
</dbReference>
<evidence type="ECO:0000313" key="2">
    <source>
        <dbReference type="Proteomes" id="UP000822688"/>
    </source>
</evidence>
<accession>A0A8T0H1C4</accession>
<comment type="caution">
    <text evidence="1">The sequence shown here is derived from an EMBL/GenBank/DDBJ whole genome shotgun (WGS) entry which is preliminary data.</text>
</comment>
<sequence>MSILNFLGSSRLCCLGGIRLVPFSPVPCAWLGHGVQASRNGDGDSMDDGMFKVVLESGAWQLWQVWVTTSSRLLSRVCRRLECGQFRERRRTWIYLHDGDGLVILAFPGCMLGRPAISLLGLA</sequence>
<dbReference type="EMBL" id="CM026430">
    <property type="protein sequence ID" value="KAG0562912.1"/>
    <property type="molecule type" value="Genomic_DNA"/>
</dbReference>
<reference evidence="1" key="1">
    <citation type="submission" date="2020-06" db="EMBL/GenBank/DDBJ databases">
        <title>WGS assembly of Ceratodon purpureus strain R40.</title>
        <authorList>
            <person name="Carey S.B."/>
            <person name="Jenkins J."/>
            <person name="Shu S."/>
            <person name="Lovell J.T."/>
            <person name="Sreedasyam A."/>
            <person name="Maumus F."/>
            <person name="Tiley G.P."/>
            <person name="Fernandez-Pozo N."/>
            <person name="Barry K."/>
            <person name="Chen C."/>
            <person name="Wang M."/>
            <person name="Lipzen A."/>
            <person name="Daum C."/>
            <person name="Saski C.A."/>
            <person name="Payton A.C."/>
            <person name="Mcbreen J.C."/>
            <person name="Conrad R.E."/>
            <person name="Kollar L.M."/>
            <person name="Olsson S."/>
            <person name="Huttunen S."/>
            <person name="Landis J.B."/>
            <person name="Wickett N.J."/>
            <person name="Johnson M.G."/>
            <person name="Rensing S.A."/>
            <person name="Grimwood J."/>
            <person name="Schmutz J."/>
            <person name="Mcdaniel S.F."/>
        </authorList>
    </citation>
    <scope>NUCLEOTIDE SEQUENCE</scope>
    <source>
        <strain evidence="1">R40</strain>
    </source>
</reference>
<protein>
    <submittedName>
        <fullName evidence="1">Uncharacterized protein</fullName>
    </submittedName>
</protein>
<keyword evidence="2" id="KW-1185">Reference proteome</keyword>
<organism evidence="1 2">
    <name type="scientific">Ceratodon purpureus</name>
    <name type="common">Fire moss</name>
    <name type="synonym">Dicranum purpureum</name>
    <dbReference type="NCBI Taxonomy" id="3225"/>
    <lineage>
        <taxon>Eukaryota</taxon>
        <taxon>Viridiplantae</taxon>
        <taxon>Streptophyta</taxon>
        <taxon>Embryophyta</taxon>
        <taxon>Bryophyta</taxon>
        <taxon>Bryophytina</taxon>
        <taxon>Bryopsida</taxon>
        <taxon>Dicranidae</taxon>
        <taxon>Pseudoditrichales</taxon>
        <taxon>Ditrichaceae</taxon>
        <taxon>Ceratodon</taxon>
    </lineage>
</organism>
<gene>
    <name evidence="1" type="ORF">KC19_9G182300</name>
</gene>
<name>A0A8T0H1C4_CERPU</name>
<evidence type="ECO:0000313" key="1">
    <source>
        <dbReference type="EMBL" id="KAG0562912.1"/>
    </source>
</evidence>